<reference evidence="1" key="1">
    <citation type="submission" date="2022-03" db="EMBL/GenBank/DDBJ databases">
        <authorList>
            <person name="Leyn A S."/>
        </authorList>
    </citation>
    <scope>NUCLEOTIDE SEQUENCE</scope>
    <source>
        <strain evidence="1">Streptomyces globisporus 4-3</strain>
    </source>
</reference>
<dbReference type="EMBL" id="CAKXYP010000011">
    <property type="protein sequence ID" value="CAH9417072.1"/>
    <property type="molecule type" value="Genomic_DNA"/>
</dbReference>
<name>A0ABM9H0F4_STRGL</name>
<comment type="caution">
    <text evidence="1">The sequence shown here is derived from an EMBL/GenBank/DDBJ whole genome shotgun (WGS) entry which is preliminary data.</text>
</comment>
<keyword evidence="2" id="KW-1185">Reference proteome</keyword>
<organism evidence="1 2">
    <name type="scientific">Streptomyces globisporus</name>
    <dbReference type="NCBI Taxonomy" id="1908"/>
    <lineage>
        <taxon>Bacteria</taxon>
        <taxon>Bacillati</taxon>
        <taxon>Actinomycetota</taxon>
        <taxon>Actinomycetes</taxon>
        <taxon>Kitasatosporales</taxon>
        <taxon>Streptomycetaceae</taxon>
        <taxon>Streptomyces</taxon>
    </lineage>
</organism>
<sequence length="37" mass="4146">MSRLNDRAWQVTDGQPAWAHIHVHETYGPHSGSDTTS</sequence>
<dbReference type="Proteomes" id="UP001154015">
    <property type="component" value="Unassembled WGS sequence"/>
</dbReference>
<evidence type="ECO:0000313" key="2">
    <source>
        <dbReference type="Proteomes" id="UP001154015"/>
    </source>
</evidence>
<proteinExistence type="predicted"/>
<gene>
    <name evidence="1" type="ORF">SGL43_04111</name>
</gene>
<evidence type="ECO:0000313" key="1">
    <source>
        <dbReference type="EMBL" id="CAH9417072.1"/>
    </source>
</evidence>
<protein>
    <submittedName>
        <fullName evidence="1">Uncharacterized protein</fullName>
    </submittedName>
</protein>
<accession>A0ABM9H0F4</accession>